<dbReference type="EMBL" id="REFR01000004">
    <property type="protein sequence ID" value="RMB12637.1"/>
    <property type="molecule type" value="Genomic_DNA"/>
</dbReference>
<gene>
    <name evidence="3" type="ORF">BXY39_0171</name>
</gene>
<dbReference type="Proteomes" id="UP000271227">
    <property type="component" value="Unassembled WGS sequence"/>
</dbReference>
<accession>A0A3M0CU94</accession>
<comment type="caution">
    <text evidence="3">The sequence shown here is derived from an EMBL/GenBank/DDBJ whole genome shotgun (WGS) entry which is preliminary data.</text>
</comment>
<sequence>MLKLQQIKYRSMKSITEDYNTVKCETFRQPVFSEVIRTEKNCFQIGNNSKLQFFPNDDIDFEKTPFNAKIEQKASIGFLETETTLNGQSVIQMGLVSPSHDEVVLGLQFLIYSEGTSPLQMDIIVVPKENVGHPRYSNAIRQRASVLKSRWCEVTTLIGFAQLSKNASLLLDLVLPASGIQIVSQITYTWFATTAGTGQIETKSKATILKPLGAVEVRVSDIGALCHMSPIFLNNLTISKAQASGHYLCGRSDQTLNIRLEPSKKVHVVEPQLINLGYGFHVPAGYTLSEAMLDQVKSGETANVFIGDTLVSWIAQFRATEQDNLIARWPGPQERSFTWKDSAARSLYRDVSLALFDADYFRLQMARVGIFLNDPVSDGLSMMDAVTDLSVRPCPLFDPQKIAKDLSIERENLTVGDVVRTYLTDPRARSIQPSALFCPSEQLVAYANSLGEPTLIAYLSRQECWTMEPHPLFDPTYYRLSTSHGPMATEAPYVTYLKSSFMDVPHPNPCAIFDTAYYRAQFDDLDSTGLHPLEYFIAYGCGSPHPNFLRSVFLAEHPNYIFDQNICAQMLQEHKKRPDKLYSAGVLAPENVNEAPKILVQMTPKNARNPYYRDIKRGFPDDKWDYRFSSSLEEMLNYSSKKKGIIFWFHQFEPFYHAKTTEQTWLRKNELLKALQGLKSNGATLVHTWHNPYPYNPEHLDVDIELYAELDGILDLVFTHSSIAPKWIRRFIKQGRIDVVPHHSVAFAFQTNMSGGYARRRLKLESSDFVFLTFGEFKPYKSLNILSNAWAQFMAHEDQNSSKLMLLGKWSGSFTARSGFTYHKNVILKNQSFSDYDLSMAVTAADVCVFTHETVWVSGAVMTALAFGKPVIVPSGTGLCDYIEDGFNGLVYQNGDSQSLAQTILRSQDVDLRKRISAQNKILDDGLEITKIALAYRSSIQQVSNKKMFG</sequence>
<evidence type="ECO:0000313" key="3">
    <source>
        <dbReference type="EMBL" id="RMB12637.1"/>
    </source>
</evidence>
<keyword evidence="2 3" id="KW-0808">Transferase</keyword>
<dbReference type="Pfam" id="PF13692">
    <property type="entry name" value="Glyco_trans_1_4"/>
    <property type="match status" value="1"/>
</dbReference>
<dbReference type="Gene3D" id="3.40.50.2000">
    <property type="entry name" value="Glycogen Phosphorylase B"/>
    <property type="match status" value="1"/>
</dbReference>
<dbReference type="PANTHER" id="PTHR12526:SF510">
    <property type="entry name" value="D-INOSITOL 3-PHOSPHATE GLYCOSYLTRANSFERASE"/>
    <property type="match status" value="1"/>
</dbReference>
<name>A0A3M0CU94_9PROT</name>
<reference evidence="3 4" key="1">
    <citation type="submission" date="2018-10" db="EMBL/GenBank/DDBJ databases">
        <title>Genomic Encyclopedia of Archaeal and Bacterial Type Strains, Phase II (KMG-II): from individual species to whole genera.</title>
        <authorList>
            <person name="Goeker M."/>
        </authorList>
    </citation>
    <scope>NUCLEOTIDE SEQUENCE [LARGE SCALE GENOMIC DNA]</scope>
    <source>
        <strain evidence="3 4">DSM 25217</strain>
    </source>
</reference>
<dbReference type="OrthoDB" id="118340at2"/>
<proteinExistence type="predicted"/>
<keyword evidence="4" id="KW-1185">Reference proteome</keyword>
<dbReference type="AlphaFoldDB" id="A0A3M0CU94"/>
<dbReference type="GO" id="GO:0016757">
    <property type="term" value="F:glycosyltransferase activity"/>
    <property type="evidence" value="ECO:0007669"/>
    <property type="project" value="UniProtKB-KW"/>
</dbReference>
<evidence type="ECO:0000313" key="4">
    <source>
        <dbReference type="Proteomes" id="UP000271227"/>
    </source>
</evidence>
<organism evidence="3 4">
    <name type="scientific">Eilatimonas milleporae</name>
    <dbReference type="NCBI Taxonomy" id="911205"/>
    <lineage>
        <taxon>Bacteria</taxon>
        <taxon>Pseudomonadati</taxon>
        <taxon>Pseudomonadota</taxon>
        <taxon>Alphaproteobacteria</taxon>
        <taxon>Kordiimonadales</taxon>
        <taxon>Kordiimonadaceae</taxon>
        <taxon>Eilatimonas</taxon>
    </lineage>
</organism>
<keyword evidence="1" id="KW-0328">Glycosyltransferase</keyword>
<dbReference type="InParanoid" id="A0A3M0CU94"/>
<evidence type="ECO:0000256" key="2">
    <source>
        <dbReference type="ARBA" id="ARBA00022679"/>
    </source>
</evidence>
<evidence type="ECO:0000256" key="1">
    <source>
        <dbReference type="ARBA" id="ARBA00022676"/>
    </source>
</evidence>
<dbReference type="PANTHER" id="PTHR12526">
    <property type="entry name" value="GLYCOSYLTRANSFERASE"/>
    <property type="match status" value="1"/>
</dbReference>
<dbReference type="SUPFAM" id="SSF53756">
    <property type="entry name" value="UDP-Glycosyltransferase/glycogen phosphorylase"/>
    <property type="match status" value="1"/>
</dbReference>
<protein>
    <submittedName>
        <fullName evidence="3">Glycosyltransferase involved in cell wall biosynthesis</fullName>
    </submittedName>
</protein>